<feature type="transmembrane region" description="Helical" evidence="1">
    <location>
        <begin position="46"/>
        <end position="68"/>
    </location>
</feature>
<dbReference type="EMBL" id="KY523104">
    <property type="protein sequence ID" value="QKU35776.1"/>
    <property type="molecule type" value="Genomic_DNA"/>
</dbReference>
<name>A0A6N1NWT8_9VIRU</name>
<accession>A0A6N1NWT8</accession>
<protein>
    <submittedName>
        <fullName evidence="2">Uncharacterized protein</fullName>
    </submittedName>
</protein>
<reference evidence="2" key="1">
    <citation type="submission" date="2017-01" db="EMBL/GenBank/DDBJ databases">
        <authorList>
            <person name="Assis F.L."/>
            <person name="Abrahao J.S."/>
            <person name="Silva L."/>
            <person name="Khalil J.B."/>
            <person name="Rodrigues R."/>
            <person name="Silva L.S."/>
            <person name="Arantes T."/>
            <person name="Boratto P."/>
            <person name="Andrade M."/>
            <person name="Kroon E.G."/>
            <person name="Ribeiro B."/>
            <person name="Bergier I."/>
            <person name="Seligmann H."/>
            <person name="Ghigo E."/>
            <person name="Colson P."/>
            <person name="Levasseur A."/>
            <person name="Raoult D."/>
            <person name="Scola B.L."/>
        </authorList>
    </citation>
    <scope>NUCLEOTIDE SEQUENCE</scope>
    <source>
        <strain evidence="2">Soda lake</strain>
    </source>
</reference>
<keyword evidence="1" id="KW-0812">Transmembrane</keyword>
<proteinExistence type="predicted"/>
<keyword evidence="1" id="KW-1133">Transmembrane helix</keyword>
<feature type="transmembrane region" description="Helical" evidence="1">
    <location>
        <begin position="74"/>
        <end position="93"/>
    </location>
</feature>
<keyword evidence="1" id="KW-0472">Membrane</keyword>
<feature type="transmembrane region" description="Helical" evidence="1">
    <location>
        <begin position="17"/>
        <end position="34"/>
    </location>
</feature>
<evidence type="ECO:0000256" key="1">
    <source>
        <dbReference type="SAM" id="Phobius"/>
    </source>
</evidence>
<sequence>MNNTLNNFYEIIKSPNFYVPAIISCIGLAILYLYSTPVQDRMKINLFSFGGIVVDWWSISHILLYIYFGYYFPNYFVEFLIIGIGWEIIENLLCMNPSNKKGEVTDDYSTTRTQLYSQKDEQPGKPKCYYWYGKLDDVVMNMIGFTIGSALAKKYRK</sequence>
<dbReference type="RefSeq" id="YP_010782458.1">
    <property type="nucleotide sequence ID" value="NC_075039.1"/>
</dbReference>
<organism evidence="2">
    <name type="scientific">Tupanvirus soda lake</name>
    <dbReference type="NCBI Taxonomy" id="2126985"/>
    <lineage>
        <taxon>Viruses</taxon>
        <taxon>Varidnaviria</taxon>
        <taxon>Bamfordvirae</taxon>
        <taxon>Nucleocytoviricota</taxon>
        <taxon>Megaviricetes</taxon>
        <taxon>Imitervirales</taxon>
        <taxon>Mimiviridae</taxon>
        <taxon>Megamimivirinae</taxon>
        <taxon>Tupanvirus</taxon>
        <taxon>Tupanvirus salinum</taxon>
    </lineage>
</organism>
<dbReference type="KEGG" id="vg:80519222"/>
<dbReference type="GeneID" id="80519222"/>
<evidence type="ECO:0000313" key="2">
    <source>
        <dbReference type="EMBL" id="QKU35776.1"/>
    </source>
</evidence>
<reference evidence="2" key="2">
    <citation type="journal article" date="2018" name="Nat. Commun.">
        <title>Tailed giant Tupanvirus possesses the most complete translational apparatus of the known virosphere.</title>
        <authorList>
            <person name="Abrahao J."/>
            <person name="Silva L."/>
            <person name="Silva L.S."/>
            <person name="Khalil J.Y.B."/>
            <person name="Rodrigues R."/>
            <person name="Arantes T."/>
            <person name="Assis F."/>
            <person name="Boratto P."/>
            <person name="Andrade M."/>
            <person name="Kroon E.G."/>
            <person name="Ribeiro B."/>
            <person name="Bergier I."/>
            <person name="Seligmann H."/>
            <person name="Ghigo E."/>
            <person name="Colson P."/>
            <person name="Levasseur A."/>
            <person name="Kroemer G."/>
            <person name="Raoult D."/>
            <person name="La Scola B."/>
        </authorList>
    </citation>
    <scope>NUCLEOTIDE SEQUENCE [LARGE SCALE GENOMIC DNA]</scope>
    <source>
        <strain evidence="2">Soda lake</strain>
    </source>
</reference>